<sequence>MRSISIYRANAVLLFAILSFYALYHARTFFIPLFFAILLAMLLAPVSRKLENWGINRIGATFICMLLFLLFIAAIFGIIAAQAASLAEDLPQIQKKFQQLLDGLQSWIESQFGVAPERQITILKSQVSKFLESPGKSVSATLSGIMGLGTGFVLVLLYFFFLMWKREKYEEFFLKLVSDENRPIVKKELKDINRVASQYLIGRLISMAFLAIFYAIGFSVVGLKNGLLLSLIAVIPTIIPYIGSFIGGFFPLMMALVTGSPGMLLPVVIILILAQVIDNNIIEPIVEGESLDISPIFTIVAIVVGELTWGLAGVILFVPMFAVIKIICDHIPALHPYAFLLDNDTEEPAWVEKIKGLFGKK</sequence>
<evidence type="ECO:0000256" key="2">
    <source>
        <dbReference type="ARBA" id="ARBA00009773"/>
    </source>
</evidence>
<dbReference type="GO" id="GO:0055085">
    <property type="term" value="P:transmembrane transport"/>
    <property type="evidence" value="ECO:0007669"/>
    <property type="project" value="TreeGrafter"/>
</dbReference>
<evidence type="ECO:0000256" key="5">
    <source>
        <dbReference type="ARBA" id="ARBA00022692"/>
    </source>
</evidence>
<evidence type="ECO:0000256" key="6">
    <source>
        <dbReference type="ARBA" id="ARBA00022989"/>
    </source>
</evidence>
<keyword evidence="10" id="KW-1185">Reference proteome</keyword>
<dbReference type="Proteomes" id="UP000321532">
    <property type="component" value="Unassembled WGS sequence"/>
</dbReference>
<name>A0A512AYL9_9BACT</name>
<keyword evidence="3" id="KW-0813">Transport</keyword>
<dbReference type="OrthoDB" id="9793390at2"/>
<comment type="caution">
    <text evidence="9">The sequence shown here is derived from an EMBL/GenBank/DDBJ whole genome shotgun (WGS) entry which is preliminary data.</text>
</comment>
<evidence type="ECO:0000256" key="3">
    <source>
        <dbReference type="ARBA" id="ARBA00022448"/>
    </source>
</evidence>
<feature type="transmembrane region" description="Helical" evidence="8">
    <location>
        <begin position="200"/>
        <end position="221"/>
    </location>
</feature>
<dbReference type="InterPro" id="IPR002549">
    <property type="entry name" value="AI-2E-like"/>
</dbReference>
<feature type="transmembrane region" description="Helical" evidence="8">
    <location>
        <begin position="256"/>
        <end position="277"/>
    </location>
</feature>
<dbReference type="PANTHER" id="PTHR21716">
    <property type="entry name" value="TRANSMEMBRANE PROTEIN"/>
    <property type="match status" value="1"/>
</dbReference>
<evidence type="ECO:0000256" key="1">
    <source>
        <dbReference type="ARBA" id="ARBA00004651"/>
    </source>
</evidence>
<evidence type="ECO:0000256" key="4">
    <source>
        <dbReference type="ARBA" id="ARBA00022475"/>
    </source>
</evidence>
<feature type="transmembrane region" description="Helical" evidence="8">
    <location>
        <begin position="140"/>
        <end position="164"/>
    </location>
</feature>
<dbReference type="RefSeq" id="WP_146898069.1">
    <property type="nucleotide sequence ID" value="NZ_BJYS01000017.1"/>
</dbReference>
<feature type="transmembrane region" description="Helical" evidence="8">
    <location>
        <begin position="227"/>
        <end position="249"/>
    </location>
</feature>
<accession>A0A512AYL9</accession>
<proteinExistence type="inferred from homology"/>
<feature type="transmembrane region" description="Helical" evidence="8">
    <location>
        <begin position="29"/>
        <end position="46"/>
    </location>
</feature>
<evidence type="ECO:0000256" key="8">
    <source>
        <dbReference type="SAM" id="Phobius"/>
    </source>
</evidence>
<reference evidence="9 10" key="1">
    <citation type="submission" date="2019-07" db="EMBL/GenBank/DDBJ databases">
        <title>Whole genome shotgun sequence of Adhaeribacter aerolatus NBRC 106133.</title>
        <authorList>
            <person name="Hosoyama A."/>
            <person name="Uohara A."/>
            <person name="Ohji S."/>
            <person name="Ichikawa N."/>
        </authorList>
    </citation>
    <scope>NUCLEOTIDE SEQUENCE [LARGE SCALE GENOMIC DNA]</scope>
    <source>
        <strain evidence="9 10">NBRC 106133</strain>
    </source>
</reference>
<keyword evidence="6 8" id="KW-1133">Transmembrane helix</keyword>
<dbReference type="EMBL" id="BJYS01000017">
    <property type="protein sequence ID" value="GEO04811.1"/>
    <property type="molecule type" value="Genomic_DNA"/>
</dbReference>
<dbReference type="GO" id="GO:0005886">
    <property type="term" value="C:plasma membrane"/>
    <property type="evidence" value="ECO:0007669"/>
    <property type="project" value="UniProtKB-SubCell"/>
</dbReference>
<evidence type="ECO:0000313" key="10">
    <source>
        <dbReference type="Proteomes" id="UP000321532"/>
    </source>
</evidence>
<protein>
    <submittedName>
        <fullName evidence="9">AI-2E family transporter</fullName>
    </submittedName>
</protein>
<dbReference type="PANTHER" id="PTHR21716:SF53">
    <property type="entry name" value="PERMEASE PERM-RELATED"/>
    <property type="match status" value="1"/>
</dbReference>
<comment type="subcellular location">
    <subcellularLocation>
        <location evidence="1">Cell membrane</location>
        <topology evidence="1">Multi-pass membrane protein</topology>
    </subcellularLocation>
</comment>
<keyword evidence="7 8" id="KW-0472">Membrane</keyword>
<organism evidence="9 10">
    <name type="scientific">Adhaeribacter aerolatus</name>
    <dbReference type="NCBI Taxonomy" id="670289"/>
    <lineage>
        <taxon>Bacteria</taxon>
        <taxon>Pseudomonadati</taxon>
        <taxon>Bacteroidota</taxon>
        <taxon>Cytophagia</taxon>
        <taxon>Cytophagales</taxon>
        <taxon>Hymenobacteraceae</taxon>
        <taxon>Adhaeribacter</taxon>
    </lineage>
</organism>
<dbReference type="Pfam" id="PF01594">
    <property type="entry name" value="AI-2E_transport"/>
    <property type="match status" value="1"/>
</dbReference>
<feature type="transmembrane region" description="Helical" evidence="8">
    <location>
        <begin position="297"/>
        <end position="324"/>
    </location>
</feature>
<comment type="similarity">
    <text evidence="2">Belongs to the autoinducer-2 exporter (AI-2E) (TC 2.A.86) family.</text>
</comment>
<feature type="transmembrane region" description="Helical" evidence="8">
    <location>
        <begin position="58"/>
        <end position="81"/>
    </location>
</feature>
<keyword evidence="4" id="KW-1003">Cell membrane</keyword>
<feature type="transmembrane region" description="Helical" evidence="8">
    <location>
        <begin position="7"/>
        <end position="23"/>
    </location>
</feature>
<evidence type="ECO:0000313" key="9">
    <source>
        <dbReference type="EMBL" id="GEO04811.1"/>
    </source>
</evidence>
<keyword evidence="5 8" id="KW-0812">Transmembrane</keyword>
<gene>
    <name evidence="9" type="ORF">AAE02nite_24750</name>
</gene>
<evidence type="ECO:0000256" key="7">
    <source>
        <dbReference type="ARBA" id="ARBA00023136"/>
    </source>
</evidence>
<dbReference type="AlphaFoldDB" id="A0A512AYL9"/>